<keyword evidence="4" id="KW-0472">Membrane</keyword>
<dbReference type="OrthoDB" id="4483578at2759"/>
<dbReference type="Pfam" id="PF13637">
    <property type="entry name" value="Ank_4"/>
    <property type="match status" value="1"/>
</dbReference>
<evidence type="ECO:0000256" key="1">
    <source>
        <dbReference type="ARBA" id="ARBA00022737"/>
    </source>
</evidence>
<organism evidence="5 6">
    <name type="scientific">Aspergillus terreus</name>
    <dbReference type="NCBI Taxonomy" id="33178"/>
    <lineage>
        <taxon>Eukaryota</taxon>
        <taxon>Fungi</taxon>
        <taxon>Dikarya</taxon>
        <taxon>Ascomycota</taxon>
        <taxon>Pezizomycotina</taxon>
        <taxon>Eurotiomycetes</taxon>
        <taxon>Eurotiomycetidae</taxon>
        <taxon>Eurotiales</taxon>
        <taxon>Aspergillaceae</taxon>
        <taxon>Aspergillus</taxon>
        <taxon>Aspergillus subgen. Circumdati</taxon>
    </lineage>
</organism>
<dbReference type="InterPro" id="IPR002110">
    <property type="entry name" value="Ankyrin_rpt"/>
</dbReference>
<feature type="transmembrane region" description="Helical" evidence="4">
    <location>
        <begin position="1328"/>
        <end position="1349"/>
    </location>
</feature>
<dbReference type="Gene3D" id="1.20.58.340">
    <property type="entry name" value="Magnesium transport protein CorA, transmembrane region"/>
    <property type="match status" value="1"/>
</dbReference>
<dbReference type="EMBL" id="BLJY01000016">
    <property type="protein sequence ID" value="GFF21834.1"/>
    <property type="molecule type" value="Genomic_DNA"/>
</dbReference>
<dbReference type="InterPro" id="IPR002523">
    <property type="entry name" value="MgTranspt_CorA/ZnTranspt_ZntB"/>
</dbReference>
<dbReference type="VEuPathDB" id="FungiDB:ATEG_06106"/>
<evidence type="ECO:0000256" key="2">
    <source>
        <dbReference type="ARBA" id="ARBA00023043"/>
    </source>
</evidence>
<name>A0A5M3ZE31_ASPTE</name>
<feature type="region of interest" description="Disordered" evidence="3">
    <location>
        <begin position="753"/>
        <end position="798"/>
    </location>
</feature>
<dbReference type="PANTHER" id="PTHR24123">
    <property type="entry name" value="ANKYRIN REPEAT-CONTAINING"/>
    <property type="match status" value="1"/>
</dbReference>
<comment type="caution">
    <text evidence="5">The sequence shown here is derived from an EMBL/GenBank/DDBJ whole genome shotgun (WGS) entry which is preliminary data.</text>
</comment>
<dbReference type="Proteomes" id="UP000452235">
    <property type="component" value="Unassembled WGS sequence"/>
</dbReference>
<evidence type="ECO:0000256" key="3">
    <source>
        <dbReference type="SAM" id="MobiDB-lite"/>
    </source>
</evidence>
<dbReference type="Pfam" id="PF01544">
    <property type="entry name" value="CorA"/>
    <property type="match status" value="1"/>
</dbReference>
<feature type="compositionally biased region" description="Low complexity" evidence="3">
    <location>
        <begin position="53"/>
        <end position="68"/>
    </location>
</feature>
<accession>A0A5M3ZE31</accession>
<dbReference type="Pfam" id="PF00023">
    <property type="entry name" value="Ank"/>
    <property type="match status" value="1"/>
</dbReference>
<feature type="transmembrane region" description="Helical" evidence="4">
    <location>
        <begin position="1286"/>
        <end position="1308"/>
    </location>
</feature>
<dbReference type="PANTHER" id="PTHR24123:SF33">
    <property type="entry name" value="PROTEIN HOS4"/>
    <property type="match status" value="1"/>
</dbReference>
<dbReference type="SMART" id="SM00248">
    <property type="entry name" value="ANK"/>
    <property type="match status" value="16"/>
</dbReference>
<evidence type="ECO:0000313" key="6">
    <source>
        <dbReference type="Proteomes" id="UP000452235"/>
    </source>
</evidence>
<keyword evidence="4" id="KW-1133">Transmembrane helix</keyword>
<reference evidence="5 6" key="1">
    <citation type="submission" date="2020-01" db="EMBL/GenBank/DDBJ databases">
        <title>Aspergillus terreus IFO 6365 whole genome shotgun sequence.</title>
        <authorList>
            <person name="Kanamasa S."/>
            <person name="Takahashi H."/>
        </authorList>
    </citation>
    <scope>NUCLEOTIDE SEQUENCE [LARGE SCALE GENOMIC DNA]</scope>
    <source>
        <strain evidence="5 6">IFO 6365</strain>
    </source>
</reference>
<dbReference type="InterPro" id="IPR051165">
    <property type="entry name" value="Multifunctional_ANK_Repeat"/>
</dbReference>
<keyword evidence="2" id="KW-0040">ANK repeat</keyword>
<proteinExistence type="predicted"/>
<sequence>MANSEQETADTTLDEEVALLRQLEADDPDVDCTGESSRRKAEAEGETQLDAQSGEGTSRQERGSSSSSKLDPSAILDAAKTNLARFLELDLTGVATYISLRKQKRELLKLLVANSETTSEILFKVFMHMKRSREERSDKAEHHALSLALTQGRADLARTLLENGVALVLTHDSGHSALCHACRHRQDEIVSLLLDKGADLNKTCDHEGDTPLGVACYHGHEQVVALLLADSRIDIDKKDNTGWTPLNTAALGGYTKIVAKLLAEGADINIANNLGWTPLATACCHGFEEIVSFLLAREDIMIDTKDEDGCTPLNTAAQMGRASIISRLLNRGAAIDIASDSEWMPLQLACSQGHMEAIEALLRDKRTDINGRDSTGWTPLLAACRNGQEEVVNYLLKDKEIDINRMDDVKWTPLRTASRYGHAAVVDILLANGAHVNPPDAEGWTALMGACKWGHYEISQQLLDHHADVNVAHHEQWTALHWASHGGHANLVTLLLRYNADRSARNQDGCTPLHLASQQGYEDTVRALLDQPGGMVDAGDNEGWTALHKASFYKDSDAERLDFEWGDVKPDSYHEPVSQHHRVVMLLMEHNANITSTTTDGATPLLLAAKKANTRCLELLVVHMAENDLNQRDSDGCTALYYAAKARDVDLLRLLLGSVRKTDFGAAGTEMEREILAWAAEDGERHQIFAAVAQKGSLMAKKNVPDTHRESALCWAAWNADLDLVCRILNSNASDLNSDKVRKSVEAVASRMLSSMKSEDAQRGRNTQIKSNTTKQTARKAQKDGNHRRKEQPTASAAERDNYETILDLLRNPPIVPTTVSIQPCEMPVLGADIDISAFDAAVVDFYANEKSSGFLRRERGVREVIYDPEEGLARLMAAAQEQMEAQSDRLGTSNVFSPGDFNCRWIHLPANNIQWMNDLMSRIYFEKKTDGIDRIYGDLNKFFRRSWHQVPDASSRFRFMKPECVMQDKKGGDTSPRLALYMPYLTFATYPHKQPSSYQALLNTYSKTAIHQFRTLDESYYQFTSDDADEERERRNKDQVVTRTLFNNNLEEIVSWDLVGVEQLWLWIVDDKTVITSSTHRADGRSNVVQASVLDRLTELGHGENKRSQPATALELSKFIVDTCVQFYSRTKYSPTNIKQIPNPVAWSIRQFFSDSVNRAAVKEAGLFKQFSDKGLVKAKSRRGHQHEDFNSVKDIYVQQTASLLTHVKDMRDELNMIKAIVSDQEAVQCGLYEKDCSAAHIISDLEEMDRATQRVYEAVEATLTLEQNVIALTQSEETVQQGRILMAFTVATIIFLPMSFLVSLFAVDITAFPHNRSGELQYTSGWIFPIIFGISAVVWISPILCAFRSQVLRSVNTIAQRFPASQNLRVHATKAPGGNTSAADLRTRFGNIYLSKTNQLRQRFRNKKSSSGDEEAQKGELDRAGHGSVIPPK</sequence>
<dbReference type="Gene3D" id="1.25.40.20">
    <property type="entry name" value="Ankyrin repeat-containing domain"/>
    <property type="match status" value="4"/>
</dbReference>
<dbReference type="InterPro" id="IPR036770">
    <property type="entry name" value="Ankyrin_rpt-contain_sf"/>
</dbReference>
<dbReference type="VEuPathDB" id="FungiDB:ATEG_08471"/>
<dbReference type="SUPFAM" id="SSF48403">
    <property type="entry name" value="Ankyrin repeat"/>
    <property type="match status" value="3"/>
</dbReference>
<feature type="region of interest" description="Disordered" evidence="3">
    <location>
        <begin position="22"/>
        <end position="71"/>
    </location>
</feature>
<feature type="compositionally biased region" description="Basic and acidic residues" evidence="3">
    <location>
        <begin position="1417"/>
        <end position="1427"/>
    </location>
</feature>
<keyword evidence="6" id="KW-1185">Reference proteome</keyword>
<feature type="region of interest" description="Disordered" evidence="3">
    <location>
        <begin position="1406"/>
        <end position="1435"/>
    </location>
</feature>
<feature type="compositionally biased region" description="Polar residues" evidence="3">
    <location>
        <begin position="764"/>
        <end position="776"/>
    </location>
</feature>
<dbReference type="PROSITE" id="PS50088">
    <property type="entry name" value="ANK_REPEAT"/>
    <property type="match status" value="10"/>
</dbReference>
<dbReference type="GO" id="GO:0016020">
    <property type="term" value="C:membrane"/>
    <property type="evidence" value="ECO:0007669"/>
    <property type="project" value="InterPro"/>
</dbReference>
<dbReference type="Pfam" id="PF12796">
    <property type="entry name" value="Ank_2"/>
    <property type="match status" value="5"/>
</dbReference>
<keyword evidence="4" id="KW-0812">Transmembrane</keyword>
<dbReference type="PROSITE" id="PS50297">
    <property type="entry name" value="ANK_REP_REGION"/>
    <property type="match status" value="9"/>
</dbReference>
<evidence type="ECO:0000256" key="4">
    <source>
        <dbReference type="SAM" id="Phobius"/>
    </source>
</evidence>
<dbReference type="GO" id="GO:0046873">
    <property type="term" value="F:metal ion transmembrane transporter activity"/>
    <property type="evidence" value="ECO:0007669"/>
    <property type="project" value="InterPro"/>
</dbReference>
<keyword evidence="1" id="KW-0677">Repeat</keyword>
<evidence type="ECO:0000313" key="5">
    <source>
        <dbReference type="EMBL" id="GFF21834.1"/>
    </source>
</evidence>
<gene>
    <name evidence="5" type="ORF">ATEIFO6365_0016015800</name>
</gene>
<protein>
    <submittedName>
        <fullName evidence="5">1-alkyl-2-acetylglycerophosphocholine esterase</fullName>
    </submittedName>
</protein>